<evidence type="ECO:0000313" key="3">
    <source>
        <dbReference type="Proteomes" id="UP000815325"/>
    </source>
</evidence>
<dbReference type="Proteomes" id="UP000815325">
    <property type="component" value="Unassembled WGS sequence"/>
</dbReference>
<sequence>GSSPRESGGVYTSLQVAANKALAQKQPAAGSKMADSKLARAREYARSLTARGAAAAARNHTNNQSMATSIAQSVASSHPGTQNCACL</sequence>
<comment type="caution">
    <text evidence="2">The sequence shown here is derived from an EMBL/GenBank/DDBJ whole genome shotgun (WGS) entry which is preliminary data.</text>
</comment>
<keyword evidence="3" id="KW-1185">Reference proteome</keyword>
<feature type="region of interest" description="Disordered" evidence="1">
    <location>
        <begin position="55"/>
        <end position="87"/>
    </location>
</feature>
<evidence type="ECO:0000313" key="2">
    <source>
        <dbReference type="EMBL" id="KAF5835038.1"/>
    </source>
</evidence>
<accession>A0ABQ7GKC2</accession>
<feature type="compositionally biased region" description="Polar residues" evidence="1">
    <location>
        <begin position="59"/>
        <end position="87"/>
    </location>
</feature>
<evidence type="ECO:0000256" key="1">
    <source>
        <dbReference type="SAM" id="MobiDB-lite"/>
    </source>
</evidence>
<protein>
    <submittedName>
        <fullName evidence="2">Uncharacterized protein</fullName>
    </submittedName>
</protein>
<dbReference type="EMBL" id="MU069725">
    <property type="protein sequence ID" value="KAF5835038.1"/>
    <property type="molecule type" value="Genomic_DNA"/>
</dbReference>
<reference evidence="2" key="1">
    <citation type="submission" date="2017-08" db="EMBL/GenBank/DDBJ databases">
        <authorList>
            <person name="Polle J.E."/>
            <person name="Barry K."/>
            <person name="Cushman J."/>
            <person name="Schmutz J."/>
            <person name="Tran D."/>
            <person name="Hathwaick L.T."/>
            <person name="Yim W.C."/>
            <person name="Jenkins J."/>
            <person name="Mckie-Krisberg Z.M."/>
            <person name="Prochnik S."/>
            <person name="Lindquist E."/>
            <person name="Dockter R.B."/>
            <person name="Adam C."/>
            <person name="Molina H."/>
            <person name="Bunkerborg J."/>
            <person name="Jin E."/>
            <person name="Buchheim M."/>
            <person name="Magnuson J."/>
        </authorList>
    </citation>
    <scope>NUCLEOTIDE SEQUENCE</scope>
    <source>
        <strain evidence="2">CCAP 19/18</strain>
    </source>
</reference>
<proteinExistence type="predicted"/>
<organism evidence="2 3">
    <name type="scientific">Dunaliella salina</name>
    <name type="common">Green alga</name>
    <name type="synonym">Protococcus salinus</name>
    <dbReference type="NCBI Taxonomy" id="3046"/>
    <lineage>
        <taxon>Eukaryota</taxon>
        <taxon>Viridiplantae</taxon>
        <taxon>Chlorophyta</taxon>
        <taxon>core chlorophytes</taxon>
        <taxon>Chlorophyceae</taxon>
        <taxon>CS clade</taxon>
        <taxon>Chlamydomonadales</taxon>
        <taxon>Dunaliellaceae</taxon>
        <taxon>Dunaliella</taxon>
    </lineage>
</organism>
<name>A0ABQ7GKC2_DUNSA</name>
<feature type="non-terminal residue" evidence="2">
    <location>
        <position position="1"/>
    </location>
</feature>
<gene>
    <name evidence="2" type="ORF">DUNSADRAFT_7982</name>
</gene>